<protein>
    <submittedName>
        <fullName evidence="2">Uncharacterized protein</fullName>
    </submittedName>
</protein>
<accession>A0AB34K4V3</accession>
<dbReference type="AlphaFoldDB" id="A0AB34K4V3"/>
<sequence length="66" mass="7748">MVLASDRPTKWTMMRSIYDHDDSMDADEMVEDEYTAEEFQASQGSEFTMDELPVHSYARKPRKRAL</sequence>
<evidence type="ECO:0000313" key="3">
    <source>
        <dbReference type="Proteomes" id="UP001515480"/>
    </source>
</evidence>
<dbReference type="Proteomes" id="UP001515480">
    <property type="component" value="Unassembled WGS sequence"/>
</dbReference>
<feature type="compositionally biased region" description="Basic residues" evidence="1">
    <location>
        <begin position="57"/>
        <end position="66"/>
    </location>
</feature>
<evidence type="ECO:0000256" key="1">
    <source>
        <dbReference type="SAM" id="MobiDB-lite"/>
    </source>
</evidence>
<organism evidence="2 3">
    <name type="scientific">Prymnesium parvum</name>
    <name type="common">Toxic golden alga</name>
    <dbReference type="NCBI Taxonomy" id="97485"/>
    <lineage>
        <taxon>Eukaryota</taxon>
        <taxon>Haptista</taxon>
        <taxon>Haptophyta</taxon>
        <taxon>Prymnesiophyceae</taxon>
        <taxon>Prymnesiales</taxon>
        <taxon>Prymnesiaceae</taxon>
        <taxon>Prymnesium</taxon>
    </lineage>
</organism>
<proteinExistence type="predicted"/>
<gene>
    <name evidence="2" type="ORF">AB1Y20_016077</name>
</gene>
<comment type="caution">
    <text evidence="2">The sequence shown here is derived from an EMBL/GenBank/DDBJ whole genome shotgun (WGS) entry which is preliminary data.</text>
</comment>
<reference evidence="2 3" key="1">
    <citation type="journal article" date="2024" name="Science">
        <title>Giant polyketide synthase enzymes in the biosynthesis of giant marine polyether toxins.</title>
        <authorList>
            <person name="Fallon T.R."/>
            <person name="Shende V.V."/>
            <person name="Wierzbicki I.H."/>
            <person name="Pendleton A.L."/>
            <person name="Watervoot N.F."/>
            <person name="Auber R.P."/>
            <person name="Gonzalez D.J."/>
            <person name="Wisecaver J.H."/>
            <person name="Moore B.S."/>
        </authorList>
    </citation>
    <scope>NUCLEOTIDE SEQUENCE [LARGE SCALE GENOMIC DNA]</scope>
    <source>
        <strain evidence="2 3">12B1</strain>
    </source>
</reference>
<keyword evidence="3" id="KW-1185">Reference proteome</keyword>
<dbReference type="EMBL" id="JBGBPQ010000003">
    <property type="protein sequence ID" value="KAL1527409.1"/>
    <property type="molecule type" value="Genomic_DNA"/>
</dbReference>
<feature type="region of interest" description="Disordered" evidence="1">
    <location>
        <begin position="40"/>
        <end position="66"/>
    </location>
</feature>
<evidence type="ECO:0000313" key="2">
    <source>
        <dbReference type="EMBL" id="KAL1527409.1"/>
    </source>
</evidence>
<name>A0AB34K4V3_PRYPA</name>